<evidence type="ECO:0000313" key="3">
    <source>
        <dbReference type="Proteomes" id="UP000595278"/>
    </source>
</evidence>
<proteinExistence type="predicted"/>
<evidence type="ECO:0000313" key="2">
    <source>
        <dbReference type="EMBL" id="QQP85155.1"/>
    </source>
</evidence>
<name>A0A974NE83_9GAMM</name>
<dbReference type="KEGG" id="eaz:JHT90_12300"/>
<protein>
    <submittedName>
        <fullName evidence="2">Type IV pilus modification protein PilV</fullName>
    </submittedName>
</protein>
<keyword evidence="1" id="KW-0472">Membrane</keyword>
<keyword evidence="1" id="KW-0812">Transmembrane</keyword>
<dbReference type="InterPro" id="IPR013362">
    <property type="entry name" value="Pilus_4_PilV"/>
</dbReference>
<dbReference type="EMBL" id="CP067393">
    <property type="protein sequence ID" value="QQP85155.1"/>
    <property type="molecule type" value="Genomic_DNA"/>
</dbReference>
<dbReference type="Proteomes" id="UP000595278">
    <property type="component" value="Chromosome"/>
</dbReference>
<feature type="transmembrane region" description="Helical" evidence="1">
    <location>
        <begin position="12"/>
        <end position="34"/>
    </location>
</feature>
<gene>
    <name evidence="2" type="primary">pilV</name>
    <name evidence="2" type="ORF">JHT90_12300</name>
</gene>
<dbReference type="RefSeq" id="WP_201091406.1">
    <property type="nucleotide sequence ID" value="NZ_CP067393.1"/>
</dbReference>
<accession>A0A974NE83</accession>
<reference evidence="2 3" key="1">
    <citation type="submission" date="2021-01" db="EMBL/GenBank/DDBJ databases">
        <title>Entomomonas sp. F2A isolated from a house cricket (Acheta domesticus).</title>
        <authorList>
            <person name="Spergser J."/>
            <person name="Busse H.-J."/>
        </authorList>
    </citation>
    <scope>NUCLEOTIDE SEQUENCE [LARGE SCALE GENOMIC DNA]</scope>
    <source>
        <strain evidence="2 3">F2A</strain>
    </source>
</reference>
<dbReference type="Pfam" id="PF07963">
    <property type="entry name" value="N_methyl"/>
    <property type="match status" value="1"/>
</dbReference>
<dbReference type="AlphaFoldDB" id="A0A974NE83"/>
<keyword evidence="3" id="KW-1185">Reference proteome</keyword>
<dbReference type="InterPro" id="IPR012902">
    <property type="entry name" value="N_methyl_site"/>
</dbReference>
<dbReference type="NCBIfam" id="TIGR02523">
    <property type="entry name" value="type_IV_pilV"/>
    <property type="match status" value="1"/>
</dbReference>
<evidence type="ECO:0000256" key="1">
    <source>
        <dbReference type="SAM" id="Phobius"/>
    </source>
</evidence>
<keyword evidence="1" id="KW-1133">Transmembrane helix</keyword>
<organism evidence="2 3">
    <name type="scientific">Entomomonas asaccharolytica</name>
    <dbReference type="NCBI Taxonomy" id="2785331"/>
    <lineage>
        <taxon>Bacteria</taxon>
        <taxon>Pseudomonadati</taxon>
        <taxon>Pseudomonadota</taxon>
        <taxon>Gammaproteobacteria</taxon>
        <taxon>Pseudomonadales</taxon>
        <taxon>Pseudomonadaceae</taxon>
        <taxon>Entomomonas</taxon>
    </lineage>
</organism>
<dbReference type="NCBIfam" id="TIGR02532">
    <property type="entry name" value="IV_pilin_GFxxxE"/>
    <property type="match status" value="1"/>
</dbReference>
<sequence>MIKVNTQRGFSILEVLIAFVILVIGILGASILIIRSSQVNVKAYETEQIALMANTFIEKIRVNPTNIDEYLKKVGSKKSACQGLGKWCSGADMAVNDIYNFNEQISGLAVQNVTWDLELSKSDIMGVPDNKRYKLSITWDTARELGQASDSSTVGSYYSYFIVNTAL</sequence>